<comment type="subcellular location">
    <subcellularLocation>
        <location evidence="1">Late endosome</location>
    </subcellularLocation>
</comment>
<dbReference type="InterPro" id="IPR025258">
    <property type="entry name" value="RH_dom"/>
</dbReference>
<feature type="region of interest" description="Disordered" evidence="5">
    <location>
        <begin position="434"/>
        <end position="470"/>
    </location>
</feature>
<dbReference type="Pfam" id="PF13901">
    <property type="entry name" value="RH_dom"/>
    <property type="match status" value="1"/>
</dbReference>
<feature type="domain" description="RUN" evidence="6">
    <location>
        <begin position="39"/>
        <end position="176"/>
    </location>
</feature>
<dbReference type="InterPro" id="IPR052428">
    <property type="entry name" value="Autophagy_HostDef_Reg"/>
</dbReference>
<evidence type="ECO:0000313" key="7">
    <source>
        <dbReference type="EMBL" id="WAQ98287.1"/>
    </source>
</evidence>
<dbReference type="InterPro" id="IPR048569">
    <property type="entry name" value="RUBC_PIKBD"/>
</dbReference>
<feature type="compositionally biased region" description="Gly residues" evidence="5">
    <location>
        <begin position="335"/>
        <end position="344"/>
    </location>
</feature>
<dbReference type="Gene3D" id="1.20.58.900">
    <property type="match status" value="1"/>
</dbReference>
<proteinExistence type="predicted"/>
<dbReference type="SMART" id="SM01175">
    <property type="entry name" value="DUF4206"/>
    <property type="match status" value="1"/>
</dbReference>
<reference evidence="7" key="1">
    <citation type="submission" date="2022-11" db="EMBL/GenBank/DDBJ databases">
        <title>Centuries of genome instability and evolution in soft-shell clam transmissible cancer (bioRxiv).</title>
        <authorList>
            <person name="Hart S.F.M."/>
            <person name="Yonemitsu M.A."/>
            <person name="Giersch R.M."/>
            <person name="Beal B.F."/>
            <person name="Arriagada G."/>
            <person name="Davis B.W."/>
            <person name="Ostrander E.A."/>
            <person name="Goff S.P."/>
            <person name="Metzger M.J."/>
        </authorList>
    </citation>
    <scope>NUCLEOTIDE SEQUENCE</scope>
    <source>
        <strain evidence="7">MELC-2E11</strain>
        <tissue evidence="7">Siphon/mantle</tissue>
    </source>
</reference>
<dbReference type="SUPFAM" id="SSF140741">
    <property type="entry name" value="RUN domain-like"/>
    <property type="match status" value="1"/>
</dbReference>
<evidence type="ECO:0000256" key="3">
    <source>
        <dbReference type="ARBA" id="ARBA00022753"/>
    </source>
</evidence>
<accession>A0ABY7DKS4</accession>
<protein>
    <submittedName>
        <fullName evidence="7">RUBIC-like protein</fullName>
    </submittedName>
</protein>
<feature type="compositionally biased region" description="Low complexity" evidence="5">
    <location>
        <begin position="449"/>
        <end position="460"/>
    </location>
</feature>
<dbReference type="EMBL" id="CP111014">
    <property type="protein sequence ID" value="WAQ98287.1"/>
    <property type="molecule type" value="Genomic_DNA"/>
</dbReference>
<feature type="region of interest" description="Disordered" evidence="5">
    <location>
        <begin position="318"/>
        <end position="346"/>
    </location>
</feature>
<evidence type="ECO:0000256" key="1">
    <source>
        <dbReference type="ARBA" id="ARBA00004603"/>
    </source>
</evidence>
<feature type="compositionally biased region" description="Polar residues" evidence="5">
    <location>
        <begin position="321"/>
        <end position="330"/>
    </location>
</feature>
<name>A0ABY7DKS4_MYAAR</name>
<organism evidence="7 8">
    <name type="scientific">Mya arenaria</name>
    <name type="common">Soft-shell clam</name>
    <dbReference type="NCBI Taxonomy" id="6604"/>
    <lineage>
        <taxon>Eukaryota</taxon>
        <taxon>Metazoa</taxon>
        <taxon>Spiralia</taxon>
        <taxon>Lophotrochozoa</taxon>
        <taxon>Mollusca</taxon>
        <taxon>Bivalvia</taxon>
        <taxon>Autobranchia</taxon>
        <taxon>Heteroconchia</taxon>
        <taxon>Euheterodonta</taxon>
        <taxon>Imparidentia</taxon>
        <taxon>Neoheterodontei</taxon>
        <taxon>Myida</taxon>
        <taxon>Myoidea</taxon>
        <taxon>Myidae</taxon>
        <taxon>Mya</taxon>
    </lineage>
</organism>
<evidence type="ECO:0000256" key="2">
    <source>
        <dbReference type="ARBA" id="ARBA00022553"/>
    </source>
</evidence>
<dbReference type="PROSITE" id="PS50826">
    <property type="entry name" value="RUN"/>
    <property type="match status" value="1"/>
</dbReference>
<dbReference type="PANTHER" id="PTHR45971:SF1">
    <property type="entry name" value="RUBICON, ISOFORM A"/>
    <property type="match status" value="1"/>
</dbReference>
<keyword evidence="3" id="KW-0967">Endosome</keyword>
<dbReference type="InterPro" id="IPR004012">
    <property type="entry name" value="Run_dom"/>
</dbReference>
<dbReference type="Pfam" id="PF21054">
    <property type="entry name" value="RUBC_PIKBD"/>
    <property type="match status" value="1"/>
</dbReference>
<feature type="compositionally biased region" description="Basic and acidic residues" evidence="5">
    <location>
        <begin position="461"/>
        <end position="470"/>
    </location>
</feature>
<gene>
    <name evidence="7" type="ORF">MAR_022660</name>
</gene>
<dbReference type="CDD" id="cd17686">
    <property type="entry name" value="RUN_RUBCN"/>
    <property type="match status" value="1"/>
</dbReference>
<dbReference type="Proteomes" id="UP001164746">
    <property type="component" value="Chromosome 3"/>
</dbReference>
<evidence type="ECO:0000313" key="8">
    <source>
        <dbReference type="Proteomes" id="UP001164746"/>
    </source>
</evidence>
<keyword evidence="2" id="KW-0597">Phosphoprotein</keyword>
<evidence type="ECO:0000256" key="5">
    <source>
        <dbReference type="SAM" id="MobiDB-lite"/>
    </source>
</evidence>
<dbReference type="InterPro" id="IPR037213">
    <property type="entry name" value="Run_dom_sf"/>
</dbReference>
<keyword evidence="4" id="KW-0072">Autophagy</keyword>
<keyword evidence="8" id="KW-1185">Reference proteome</keyword>
<evidence type="ECO:0000256" key="4">
    <source>
        <dbReference type="ARBA" id="ARBA00023006"/>
    </source>
</evidence>
<dbReference type="PANTHER" id="PTHR45971">
    <property type="entry name" value="PHOX (PX) DOMAIN-CONTAINING PROTEIN"/>
    <property type="match status" value="1"/>
</dbReference>
<dbReference type="Pfam" id="PF02759">
    <property type="entry name" value="RUN"/>
    <property type="match status" value="1"/>
</dbReference>
<sequence>MAENEEKDVVQSERLKHQLLIGLKTTVEGLLSTNTSNVWGMYGGLQRLCKHVDSILNHRLKIVVGDYGSVVDYWPFVKGLKWLNPVTTPFIENIRRGHYQKGVGKGQVWVRESLREHKLSMQLKVLVASEQHMYRHYFEALRTIIRKSGSESDPVDLSTSDSKENGFSFYNTMNSDPLMNLGLLGSKTSDLESSNDVPKVIKKGGLTRSTSESGVAKKIKDSKAAEMMDRIIHENDDDVFAISKSTETLTSDSIKKQKMFENARDIFSDSETVEAKASPSKVKVDERKVKHTHKRSRSDIIGIKTSVIQSDLHNVEEVKGNHSNNGNTDQPDGRVAGGGGGGGYFSPPVPGQSLLHYLSQQDFHTCANLEKENAHFSISEALIAAIEQMKWNHLIGTGEGSVQLEEPDDSDEEIKQLQQRIRIRKRQKLKEKARGFPILSDGRTDTGTSPSQSASPFSSPHDSEYSDADLQKTRQSSYTLDPSTIPENGNIMSAESVAISLLKKFSEHQLPKASDLQWLVSESDAPQRLLPLPNSYPVSPDDADNPKQLGCEATWSGLHLAHRSSSTFTHHPGYAKRYRYCEYLGKYFCQCCHSNQLSVIPAKVLHKWDFTKYYVSNFAYDFLAKMGEEPLFNLSDINPMLYKKTKFLVQIKGWRTQLASLQSLLGLCKLAKSLSGKIIKLPSHWLEDVHVYSLNDLISVKAGVSGHVYSNMKNLASECINHVQHCQV</sequence>
<evidence type="ECO:0000259" key="6">
    <source>
        <dbReference type="PROSITE" id="PS50826"/>
    </source>
</evidence>